<dbReference type="InterPro" id="IPR039604">
    <property type="entry name" value="Bfr1"/>
</dbReference>
<feature type="coiled-coil region" evidence="1">
    <location>
        <begin position="265"/>
        <end position="292"/>
    </location>
</feature>
<sequence>MVSPVATKPEKPDDQAYKCILAESDKDLLHVNDQLTALRLQISNGQGKNQIKVQELREKLDGIRARQAAIKALKSKEYEQAKILEDSVKRKVKELQSSKANKPFKSIEELDSLIGYLSRETLFDYRKLEEQVDSGTMKIVEEKKTLVQISNYKRMRKTTSTFMDQQTAIDREKAELKKVREQMEDAETMKLAQEANILHEELAKLKVENEVAYKSRSELFEQRASLQQRRDELWSARKAVQQENWEKNKEYREWETAEKQRRWEKKQLERETMEREKRQKAAQRKLEEASEEAYGVEIVTCQNYFDRGSEAAVVEQKAEDFVRRDISAPEGQALQRKGEEAFMMMGGGKKKGKKQGRGASDKYSLQIGVLAEFGKVDVSPPYAREQIGGVVEQLKARLGYYRENQKRVTEERVARVKREIEEQAREGVTEGVRESDGVESDGLRE</sequence>
<dbReference type="GO" id="GO:0042175">
    <property type="term" value="C:nuclear outer membrane-endoplasmic reticulum membrane network"/>
    <property type="evidence" value="ECO:0007669"/>
    <property type="project" value="TreeGrafter"/>
</dbReference>
<evidence type="ECO:0000256" key="1">
    <source>
        <dbReference type="SAM" id="Coils"/>
    </source>
</evidence>
<evidence type="ECO:0000313" key="3">
    <source>
        <dbReference type="EMBL" id="OLL23970.1"/>
    </source>
</evidence>
<dbReference type="GO" id="GO:0005783">
    <property type="term" value="C:endoplasmic reticulum"/>
    <property type="evidence" value="ECO:0007669"/>
    <property type="project" value="TreeGrafter"/>
</dbReference>
<dbReference type="PANTHER" id="PTHR31027:SF2">
    <property type="entry name" value="LEBERCILIN DOMAIN-CONTAINING PROTEIN"/>
    <property type="match status" value="1"/>
</dbReference>
<organism evidence="3 4">
    <name type="scientific">Neolecta irregularis (strain DAH-3)</name>
    <dbReference type="NCBI Taxonomy" id="1198029"/>
    <lineage>
        <taxon>Eukaryota</taxon>
        <taxon>Fungi</taxon>
        <taxon>Dikarya</taxon>
        <taxon>Ascomycota</taxon>
        <taxon>Taphrinomycotina</taxon>
        <taxon>Neolectales</taxon>
        <taxon>Neolectaceae</taxon>
        <taxon>Neolecta</taxon>
    </lineage>
</organism>
<evidence type="ECO:0008006" key="5">
    <source>
        <dbReference type="Google" id="ProtNLM"/>
    </source>
</evidence>
<dbReference type="EMBL" id="LXFE01001049">
    <property type="protein sequence ID" value="OLL23970.1"/>
    <property type="molecule type" value="Genomic_DNA"/>
</dbReference>
<dbReference type="OMA" id="AHWKEDQ"/>
<feature type="coiled-coil region" evidence="1">
    <location>
        <begin position="162"/>
        <end position="196"/>
    </location>
</feature>
<dbReference type="OrthoDB" id="2195113at2759"/>
<dbReference type="Proteomes" id="UP000186594">
    <property type="component" value="Unassembled WGS sequence"/>
</dbReference>
<proteinExistence type="predicted"/>
<keyword evidence="4" id="KW-1185">Reference proteome</keyword>
<gene>
    <name evidence="3" type="ORF">NEOLI_003416</name>
</gene>
<keyword evidence="1" id="KW-0175">Coiled coil</keyword>
<dbReference type="AlphaFoldDB" id="A0A1U7LMS5"/>
<evidence type="ECO:0000256" key="2">
    <source>
        <dbReference type="SAM" id="MobiDB-lite"/>
    </source>
</evidence>
<dbReference type="GO" id="GO:0008298">
    <property type="term" value="P:intracellular mRNA localization"/>
    <property type="evidence" value="ECO:0007669"/>
    <property type="project" value="TreeGrafter"/>
</dbReference>
<name>A0A1U7LMS5_NEOID</name>
<evidence type="ECO:0000313" key="4">
    <source>
        <dbReference type="Proteomes" id="UP000186594"/>
    </source>
</evidence>
<dbReference type="STRING" id="1198029.A0A1U7LMS5"/>
<feature type="region of interest" description="Disordered" evidence="2">
    <location>
        <begin position="424"/>
        <end position="445"/>
    </location>
</feature>
<accession>A0A1U7LMS5</accession>
<protein>
    <recommendedName>
        <fullName evidence="5">Nuclear segregation protein BFR1</fullName>
    </recommendedName>
</protein>
<dbReference type="GO" id="GO:1990904">
    <property type="term" value="C:ribonucleoprotein complex"/>
    <property type="evidence" value="ECO:0007669"/>
    <property type="project" value="TreeGrafter"/>
</dbReference>
<reference evidence="3 4" key="1">
    <citation type="submission" date="2016-04" db="EMBL/GenBank/DDBJ databases">
        <title>Evolutionary innovation and constraint leading to complex multicellularity in the Ascomycota.</title>
        <authorList>
            <person name="Cisse O."/>
            <person name="Nguyen A."/>
            <person name="Hewitt D.A."/>
            <person name="Jedd G."/>
            <person name="Stajich J.E."/>
        </authorList>
    </citation>
    <scope>NUCLEOTIDE SEQUENCE [LARGE SCALE GENOMIC DNA]</scope>
    <source>
        <strain evidence="3 4">DAH-3</strain>
    </source>
</reference>
<dbReference type="PANTHER" id="PTHR31027">
    <property type="entry name" value="NUCLEAR SEGREGATION PROTEIN BFR1"/>
    <property type="match status" value="1"/>
</dbReference>
<dbReference type="GO" id="GO:0003729">
    <property type="term" value="F:mRNA binding"/>
    <property type="evidence" value="ECO:0007669"/>
    <property type="project" value="TreeGrafter"/>
</dbReference>
<comment type="caution">
    <text evidence="3">The sequence shown here is derived from an EMBL/GenBank/DDBJ whole genome shotgun (WGS) entry which is preliminary data.</text>
</comment>